<keyword evidence="3" id="KW-1185">Reference proteome</keyword>
<evidence type="ECO:0000259" key="1">
    <source>
        <dbReference type="Pfam" id="PF12697"/>
    </source>
</evidence>
<dbReference type="SUPFAM" id="SSF53474">
    <property type="entry name" value="alpha/beta-Hydrolases"/>
    <property type="match status" value="1"/>
</dbReference>
<sequence length="267" mass="29137">MKIPDSTKPPVVLIPGMWSTGETLSEVQQAFEAQGYEVDSLCLPEHKNKLEYSQADKSRLATTTLQDYVDFIVARVKSHDLAPILVGHSMGGLLAQLVAARVPVSKLVLLSSAAPGGINGWSWSVIRTFGLNLLVFPLWRKVTEVGESNVRYGIANSQSDSVQEQILDNMTFESGMATFQIGVGGFFKSGFSRVDAKQVTCPILVLGGTADRITPIKVQREIAKKYGKQATLVELPEVCHWTIGGSNLPHVTSVIFDWLDEQIHIAA</sequence>
<accession>A0AAN1CXM1</accession>
<dbReference type="AlphaFoldDB" id="A0AAN1CXM1"/>
<dbReference type="GeneID" id="70915755"/>
<dbReference type="PANTHER" id="PTHR11614">
    <property type="entry name" value="PHOSPHOLIPASE-RELATED"/>
    <property type="match status" value="1"/>
</dbReference>
<evidence type="ECO:0000313" key="3">
    <source>
        <dbReference type="Proteomes" id="UP000092741"/>
    </source>
</evidence>
<dbReference type="InterPro" id="IPR029058">
    <property type="entry name" value="AB_hydrolase_fold"/>
</dbReference>
<dbReference type="Proteomes" id="UP000092741">
    <property type="component" value="Chromosome 2"/>
</dbReference>
<feature type="domain" description="AB hydrolase-1" evidence="1">
    <location>
        <begin position="11"/>
        <end position="236"/>
    </location>
</feature>
<name>A0AAN1CXM1_VIBNA</name>
<evidence type="ECO:0000313" key="2">
    <source>
        <dbReference type="EMBL" id="ANQ14764.1"/>
    </source>
</evidence>
<reference evidence="2 3" key="1">
    <citation type="submission" date="2016-07" db="EMBL/GenBank/DDBJ databases">
        <title>Developing Vibrio natriegens as a novel, fast-growing host for biotechnology.</title>
        <authorList>
            <person name="Weinstock M.T."/>
            <person name="Hesek E.D."/>
            <person name="Wilson C.M."/>
            <person name="Gibson D.G."/>
        </authorList>
    </citation>
    <scope>NUCLEOTIDE SEQUENCE [LARGE SCALE GENOMIC DNA]</scope>
    <source>
        <strain evidence="2 3">ATCC 14048</strain>
    </source>
</reference>
<dbReference type="InterPro" id="IPR051044">
    <property type="entry name" value="MAG_DAG_Lipase"/>
</dbReference>
<proteinExistence type="predicted"/>
<gene>
    <name evidence="2" type="ORF">BA890_18655</name>
</gene>
<dbReference type="KEGG" id="vna:PN96_23160"/>
<dbReference type="InterPro" id="IPR000073">
    <property type="entry name" value="AB_hydrolase_1"/>
</dbReference>
<organism evidence="2 3">
    <name type="scientific">Vibrio natriegens NBRC 15636 = ATCC 14048 = DSM 759</name>
    <dbReference type="NCBI Taxonomy" id="1219067"/>
    <lineage>
        <taxon>Bacteria</taxon>
        <taxon>Pseudomonadati</taxon>
        <taxon>Pseudomonadota</taxon>
        <taxon>Gammaproteobacteria</taxon>
        <taxon>Vibrionales</taxon>
        <taxon>Vibrionaceae</taxon>
        <taxon>Vibrio</taxon>
    </lineage>
</organism>
<protein>
    <submittedName>
        <fullName evidence="2">Lysophospholipase</fullName>
    </submittedName>
</protein>
<dbReference type="Pfam" id="PF12697">
    <property type="entry name" value="Abhydrolase_6"/>
    <property type="match status" value="1"/>
</dbReference>
<dbReference type="EMBL" id="CP016346">
    <property type="protein sequence ID" value="ANQ14764.1"/>
    <property type="molecule type" value="Genomic_DNA"/>
</dbReference>
<dbReference type="Gene3D" id="3.40.50.1820">
    <property type="entry name" value="alpha/beta hydrolase"/>
    <property type="match status" value="1"/>
</dbReference>
<dbReference type="RefSeq" id="WP_020335390.1">
    <property type="nucleotide sequence ID" value="NZ_ATFJ01000036.1"/>
</dbReference>